<dbReference type="FunFam" id="3.90.550.10:FF:000023">
    <property type="entry name" value="Glucose-1-phosphate thymidylyltransferase"/>
    <property type="match status" value="1"/>
</dbReference>
<evidence type="ECO:0000256" key="10">
    <source>
        <dbReference type="ARBA" id="ARBA00049336"/>
    </source>
</evidence>
<reference evidence="13 14" key="1">
    <citation type="submission" date="2016-10" db="EMBL/GenBank/DDBJ databases">
        <authorList>
            <person name="de Groot N.N."/>
        </authorList>
    </citation>
    <scope>NUCLEOTIDE SEQUENCE [LARGE SCALE GENOMIC DNA]</scope>
    <source>
        <strain evidence="13 14">ICMP 14252</strain>
    </source>
</reference>
<comment type="pathway">
    <text evidence="3">Bacterial outer membrane biogenesis; LPS O-antigen biosynthesis.</text>
</comment>
<comment type="similarity">
    <text evidence="4 11">Belongs to the glucose-1-phosphate thymidylyltransferase family.</text>
</comment>
<dbReference type="GO" id="GO:0008879">
    <property type="term" value="F:glucose-1-phosphate thymidylyltransferase activity"/>
    <property type="evidence" value="ECO:0007669"/>
    <property type="project" value="UniProtKB-EC"/>
</dbReference>
<organism evidence="13 14">
    <name type="scientific">Pseudomonas salomonii</name>
    <dbReference type="NCBI Taxonomy" id="191391"/>
    <lineage>
        <taxon>Bacteria</taxon>
        <taxon>Pseudomonadati</taxon>
        <taxon>Pseudomonadota</taxon>
        <taxon>Gammaproteobacteria</taxon>
        <taxon>Pseudomonadales</taxon>
        <taxon>Pseudomonadaceae</taxon>
        <taxon>Pseudomonas</taxon>
    </lineage>
</organism>
<sequence>MLKRKGIILAGGSGTRLHPATLAISKQLLPVYDKPMIYYPLTTLMLAGIRDILIISTPQDTPRFEQLLGDGSKWGLNISYAVQASPDGLAQAFIIGEDFIGNDLSALVLGDNIYHGHHFDQLLKSAMVREEGASVFAYHVNDPERYGVVEFDKQGKAMSLEEKPLKPKSNYAVTGLYFYDQQVVDIAKSIKPSPRGELEITDLNRVYMERGSLSVEIMGRGYAWLDTGTHESLLEASHFIATLEHRQGLKVACPEEIAFRQKWIDAEQLERLAAPLAKNGYGQYLKRLLSETIY</sequence>
<dbReference type="NCBIfam" id="TIGR01207">
    <property type="entry name" value="rmlA"/>
    <property type="match status" value="1"/>
</dbReference>
<dbReference type="PANTHER" id="PTHR43532:SF1">
    <property type="entry name" value="GLUCOSE-1-PHOSPHATE THYMIDYLYLTRANSFERASE 1"/>
    <property type="match status" value="1"/>
</dbReference>
<evidence type="ECO:0000256" key="9">
    <source>
        <dbReference type="ARBA" id="ARBA00022842"/>
    </source>
</evidence>
<evidence type="ECO:0000313" key="13">
    <source>
        <dbReference type="EMBL" id="SDY82288.1"/>
    </source>
</evidence>
<evidence type="ECO:0000256" key="4">
    <source>
        <dbReference type="ARBA" id="ARBA00010480"/>
    </source>
</evidence>
<dbReference type="Gene3D" id="3.90.550.10">
    <property type="entry name" value="Spore Coat Polysaccharide Biosynthesis Protein SpsA, Chain A"/>
    <property type="match status" value="1"/>
</dbReference>
<dbReference type="InterPro" id="IPR005907">
    <property type="entry name" value="G1P_thy_trans_s"/>
</dbReference>
<dbReference type="InterPro" id="IPR029044">
    <property type="entry name" value="Nucleotide-diphossugar_trans"/>
</dbReference>
<dbReference type="CDD" id="cd02538">
    <property type="entry name" value="G1P_TT_short"/>
    <property type="match status" value="1"/>
</dbReference>
<dbReference type="Pfam" id="PF00483">
    <property type="entry name" value="NTP_transferase"/>
    <property type="match status" value="1"/>
</dbReference>
<comment type="pathway">
    <text evidence="2">Carbohydrate biosynthesis; dTDP-L-rhamnose biosynthesis.</text>
</comment>
<dbReference type="PANTHER" id="PTHR43532">
    <property type="entry name" value="GLUCOSE-1-PHOSPHATE THYMIDYLYLTRANSFERASE"/>
    <property type="match status" value="1"/>
</dbReference>
<dbReference type="AlphaFoldDB" id="A0A1H3N0G3"/>
<name>A0A1H3N0G3_9PSED</name>
<evidence type="ECO:0000256" key="5">
    <source>
        <dbReference type="ARBA" id="ARBA00012461"/>
    </source>
</evidence>
<dbReference type="SUPFAM" id="SSF53448">
    <property type="entry name" value="Nucleotide-diphospho-sugar transferases"/>
    <property type="match status" value="1"/>
</dbReference>
<gene>
    <name evidence="13" type="ORF">SAMN05216247_105237</name>
</gene>
<dbReference type="Proteomes" id="UP000182902">
    <property type="component" value="Unassembled WGS sequence"/>
</dbReference>
<protein>
    <recommendedName>
        <fullName evidence="5 11">Glucose-1-phosphate thymidylyltransferase</fullName>
        <ecNumber evidence="5 11">2.7.7.24</ecNumber>
    </recommendedName>
</protein>
<evidence type="ECO:0000256" key="7">
    <source>
        <dbReference type="ARBA" id="ARBA00022695"/>
    </source>
</evidence>
<comment type="cofactor">
    <cofactor evidence="1">
        <name>Mg(2+)</name>
        <dbReference type="ChEBI" id="CHEBI:18420"/>
    </cofactor>
</comment>
<feature type="domain" description="Nucleotidyl transferase" evidence="12">
    <location>
        <begin position="5"/>
        <end position="241"/>
    </location>
</feature>
<evidence type="ECO:0000256" key="6">
    <source>
        <dbReference type="ARBA" id="ARBA00022679"/>
    </source>
</evidence>
<keyword evidence="8 11" id="KW-0479">Metal-binding</keyword>
<evidence type="ECO:0000313" key="14">
    <source>
        <dbReference type="Proteomes" id="UP000182902"/>
    </source>
</evidence>
<keyword evidence="6 11" id="KW-0808">Transferase</keyword>
<comment type="function">
    <text evidence="11">Catalyzes the formation of dTDP-glucose, from dTTP and glucose 1-phosphate, as well as its pyrophosphorolysis.</text>
</comment>
<evidence type="ECO:0000256" key="3">
    <source>
        <dbReference type="ARBA" id="ARBA00005125"/>
    </source>
</evidence>
<dbReference type="EC" id="2.7.7.24" evidence="5 11"/>
<dbReference type="GO" id="GO:0046872">
    <property type="term" value="F:metal ion binding"/>
    <property type="evidence" value="ECO:0007669"/>
    <property type="project" value="UniProtKB-KW"/>
</dbReference>
<evidence type="ECO:0000256" key="8">
    <source>
        <dbReference type="ARBA" id="ARBA00022723"/>
    </source>
</evidence>
<evidence type="ECO:0000259" key="12">
    <source>
        <dbReference type="Pfam" id="PF00483"/>
    </source>
</evidence>
<accession>A0A1H3N0G3</accession>
<dbReference type="EMBL" id="FNOX01000005">
    <property type="protein sequence ID" value="SDY82288.1"/>
    <property type="molecule type" value="Genomic_DNA"/>
</dbReference>
<dbReference type="InterPro" id="IPR005835">
    <property type="entry name" value="NTP_transferase_dom"/>
</dbReference>
<comment type="catalytic activity">
    <reaction evidence="10 11">
        <text>dTTP + alpha-D-glucose 1-phosphate + H(+) = dTDP-alpha-D-glucose + diphosphate</text>
        <dbReference type="Rhea" id="RHEA:15225"/>
        <dbReference type="ChEBI" id="CHEBI:15378"/>
        <dbReference type="ChEBI" id="CHEBI:33019"/>
        <dbReference type="ChEBI" id="CHEBI:37568"/>
        <dbReference type="ChEBI" id="CHEBI:57477"/>
        <dbReference type="ChEBI" id="CHEBI:58601"/>
        <dbReference type="EC" id="2.7.7.24"/>
    </reaction>
</comment>
<evidence type="ECO:0000256" key="1">
    <source>
        <dbReference type="ARBA" id="ARBA00001946"/>
    </source>
</evidence>
<keyword evidence="9 11" id="KW-0460">Magnesium</keyword>
<evidence type="ECO:0000256" key="11">
    <source>
        <dbReference type="RuleBase" id="RU003706"/>
    </source>
</evidence>
<keyword evidence="7 11" id="KW-0548">Nucleotidyltransferase</keyword>
<evidence type="ECO:0000256" key="2">
    <source>
        <dbReference type="ARBA" id="ARBA00004781"/>
    </source>
</evidence>
<proteinExistence type="inferred from homology"/>
<dbReference type="RefSeq" id="WP_056861509.1">
    <property type="nucleotide sequence ID" value="NZ_FNOX01000005.1"/>
</dbReference>